<evidence type="ECO:0000256" key="4">
    <source>
        <dbReference type="SAM" id="Phobius"/>
    </source>
</evidence>
<accession>A0ABV4DY03</accession>
<evidence type="ECO:0000256" key="1">
    <source>
        <dbReference type="ARBA" id="ARBA00022679"/>
    </source>
</evidence>
<keyword evidence="1" id="KW-0808">Transferase</keyword>
<proteinExistence type="predicted"/>
<keyword evidence="4" id="KW-1133">Transmembrane helix</keyword>
<dbReference type="PANTHER" id="PTHR13943:SF77">
    <property type="entry name" value="LRAT DOMAIN-CONTAINING PROTEIN"/>
    <property type="match status" value="1"/>
</dbReference>
<keyword evidence="7" id="KW-1185">Reference proteome</keyword>
<keyword evidence="6" id="KW-0012">Acyltransferase</keyword>
<dbReference type="Gene3D" id="3.90.1720.10">
    <property type="entry name" value="endopeptidase domain like (from Nostoc punctiforme)"/>
    <property type="match status" value="1"/>
</dbReference>
<dbReference type="GO" id="GO:0016746">
    <property type="term" value="F:acyltransferase activity"/>
    <property type="evidence" value="ECO:0007669"/>
    <property type="project" value="UniProtKB-KW"/>
</dbReference>
<keyword evidence="2" id="KW-0378">Hydrolase</keyword>
<name>A0ABV4DY03_9CLOT</name>
<dbReference type="RefSeq" id="WP_369868952.1">
    <property type="nucleotide sequence ID" value="NZ_JBGFFE010000010.1"/>
</dbReference>
<dbReference type="Pfam" id="PF04970">
    <property type="entry name" value="LRAT"/>
    <property type="match status" value="1"/>
</dbReference>
<dbReference type="PROSITE" id="PS51934">
    <property type="entry name" value="LRAT"/>
    <property type="match status" value="1"/>
</dbReference>
<evidence type="ECO:0000256" key="3">
    <source>
        <dbReference type="ARBA" id="ARBA00023098"/>
    </source>
</evidence>
<dbReference type="InterPro" id="IPR051496">
    <property type="entry name" value="H-rev107_PLA/AT"/>
</dbReference>
<gene>
    <name evidence="6" type="ORF">AB8S09_08750</name>
</gene>
<dbReference type="InterPro" id="IPR007053">
    <property type="entry name" value="LRAT_dom"/>
</dbReference>
<dbReference type="Proteomes" id="UP001565220">
    <property type="component" value="Unassembled WGS sequence"/>
</dbReference>
<evidence type="ECO:0000313" key="7">
    <source>
        <dbReference type="Proteomes" id="UP001565220"/>
    </source>
</evidence>
<dbReference type="EMBL" id="JBGFFE010000010">
    <property type="protein sequence ID" value="MEY8763727.1"/>
    <property type="molecule type" value="Genomic_DNA"/>
</dbReference>
<feature type="domain" description="LRAT" evidence="5">
    <location>
        <begin position="146"/>
        <end position="247"/>
    </location>
</feature>
<keyword evidence="4" id="KW-0812">Transmembrane</keyword>
<dbReference type="PANTHER" id="PTHR13943">
    <property type="entry name" value="HRAS-LIKE SUPPRESSOR - RELATED"/>
    <property type="match status" value="1"/>
</dbReference>
<evidence type="ECO:0000259" key="5">
    <source>
        <dbReference type="PROSITE" id="PS51934"/>
    </source>
</evidence>
<evidence type="ECO:0000256" key="2">
    <source>
        <dbReference type="ARBA" id="ARBA00022801"/>
    </source>
</evidence>
<keyword evidence="3" id="KW-0443">Lipid metabolism</keyword>
<comment type="caution">
    <text evidence="6">The sequence shown here is derived from an EMBL/GenBank/DDBJ whole genome shotgun (WGS) entry which is preliminary data.</text>
</comment>
<feature type="transmembrane region" description="Helical" evidence="4">
    <location>
        <begin position="6"/>
        <end position="27"/>
    </location>
</feature>
<evidence type="ECO:0000313" key="6">
    <source>
        <dbReference type="EMBL" id="MEY8763727.1"/>
    </source>
</evidence>
<organism evidence="6 7">
    <name type="scientific">Clostridium lapidicellarium</name>
    <dbReference type="NCBI Taxonomy" id="3240931"/>
    <lineage>
        <taxon>Bacteria</taxon>
        <taxon>Bacillati</taxon>
        <taxon>Bacillota</taxon>
        <taxon>Clostridia</taxon>
        <taxon>Eubacteriales</taxon>
        <taxon>Clostridiaceae</taxon>
        <taxon>Clostridium</taxon>
    </lineage>
</organism>
<keyword evidence="4" id="KW-0472">Membrane</keyword>
<reference evidence="6 7" key="1">
    <citation type="submission" date="2024-08" db="EMBL/GenBank/DDBJ databases">
        <title>Clostridium lapicellarii sp. nov., and Clostridium renhuaiense sp. nov., two species isolated from the mud in a fermentation cellar used for producing sauce-flavour Chinese liquors.</title>
        <authorList>
            <person name="Yang F."/>
            <person name="Wang H."/>
            <person name="Chen L.Q."/>
            <person name="Zhou N."/>
            <person name="Lu J.J."/>
            <person name="Pu X.X."/>
            <person name="Wan B."/>
            <person name="Wang L."/>
            <person name="Liu S.J."/>
        </authorList>
    </citation>
    <scope>NUCLEOTIDE SEQUENCE [LARGE SCALE GENOMIC DNA]</scope>
    <source>
        <strain evidence="6 7">MT-113</strain>
    </source>
</reference>
<sequence length="270" mass="31223">MKKFSLIKLISIFIITAVAFSLCWIYIYQNREVNIYKYSQIQIPLKGKIVWNNSNLKNISVKYKNNDNIDVYIFPGANGRTLLINPPMDGFLDNSKINVTLSANLHFKNYKLKKDKKLCFKVNSDNSSKLSKIMRAPKYGDIVGTTDNFLGYKYNHYGIYIGNNRVIHYCSNTGSAKDARIRETDMTPYFRPENYFILNVKSNVEFNPGETVRRAKTRLGERSYNLLQNNCEHFALWAKTGNSRSYQLDNLSQEELAQIKIFTAMGINLQ</sequence>
<protein>
    <submittedName>
        <fullName evidence="6">Lecithin retinol acyltransferase family protein</fullName>
    </submittedName>
</protein>